<name>A0A8H3J5U3_9LECA</name>
<feature type="compositionally biased region" description="Basic residues" evidence="1">
    <location>
        <begin position="36"/>
        <end position="46"/>
    </location>
</feature>
<dbReference type="AlphaFoldDB" id="A0A8H3J5U3"/>
<feature type="region of interest" description="Disordered" evidence="1">
    <location>
        <begin position="1"/>
        <end position="136"/>
    </location>
</feature>
<accession>A0A8H3J5U3</accession>
<comment type="caution">
    <text evidence="2">The sequence shown here is derived from an EMBL/GenBank/DDBJ whole genome shotgun (WGS) entry which is preliminary data.</text>
</comment>
<protein>
    <submittedName>
        <fullName evidence="2">Uncharacterized protein</fullName>
    </submittedName>
</protein>
<proteinExistence type="predicted"/>
<dbReference type="Proteomes" id="UP000664203">
    <property type="component" value="Unassembled WGS sequence"/>
</dbReference>
<gene>
    <name evidence="2" type="ORF">ALECFALPRED_009051</name>
</gene>
<evidence type="ECO:0000256" key="1">
    <source>
        <dbReference type="SAM" id="MobiDB-lite"/>
    </source>
</evidence>
<feature type="compositionally biased region" description="Basic and acidic residues" evidence="1">
    <location>
        <begin position="125"/>
        <end position="136"/>
    </location>
</feature>
<sequence length="136" mass="14465">MPGSKRPRVTKATTSSSGNEDDDVGAAENDSPTVQRQKRRSIRQHRSGPGDNFSVPGKCYPSLPSARRPAPTPRGQLPTLPNIFTRPAAAPPPTAKPEQDWLDPQLPSGPAIQSTVKAAASSSDTSKRLGTKEVEN</sequence>
<feature type="compositionally biased region" description="Polar residues" evidence="1">
    <location>
        <begin position="111"/>
        <end position="124"/>
    </location>
</feature>
<organism evidence="2 3">
    <name type="scientific">Alectoria fallacina</name>
    <dbReference type="NCBI Taxonomy" id="1903189"/>
    <lineage>
        <taxon>Eukaryota</taxon>
        <taxon>Fungi</taxon>
        <taxon>Dikarya</taxon>
        <taxon>Ascomycota</taxon>
        <taxon>Pezizomycotina</taxon>
        <taxon>Lecanoromycetes</taxon>
        <taxon>OSLEUM clade</taxon>
        <taxon>Lecanoromycetidae</taxon>
        <taxon>Lecanorales</taxon>
        <taxon>Lecanorineae</taxon>
        <taxon>Parmeliaceae</taxon>
        <taxon>Alectoria</taxon>
    </lineage>
</organism>
<evidence type="ECO:0000313" key="3">
    <source>
        <dbReference type="Proteomes" id="UP000664203"/>
    </source>
</evidence>
<dbReference type="EMBL" id="CAJPDR010000644">
    <property type="protein sequence ID" value="CAF9941278.1"/>
    <property type="molecule type" value="Genomic_DNA"/>
</dbReference>
<reference evidence="2" key="1">
    <citation type="submission" date="2021-03" db="EMBL/GenBank/DDBJ databases">
        <authorList>
            <person name="Tagirdzhanova G."/>
        </authorList>
    </citation>
    <scope>NUCLEOTIDE SEQUENCE</scope>
</reference>
<keyword evidence="3" id="KW-1185">Reference proteome</keyword>
<evidence type="ECO:0000313" key="2">
    <source>
        <dbReference type="EMBL" id="CAF9941278.1"/>
    </source>
</evidence>